<dbReference type="AlphaFoldDB" id="A0A640T8C5"/>
<accession>A0A640T8C5</accession>
<evidence type="ECO:0000313" key="1">
    <source>
        <dbReference type="EMBL" id="GFE17905.1"/>
    </source>
</evidence>
<keyword evidence="2" id="KW-1185">Reference proteome</keyword>
<evidence type="ECO:0000313" key="2">
    <source>
        <dbReference type="Proteomes" id="UP000430079"/>
    </source>
</evidence>
<name>A0A640T8C5_9ACTN</name>
<reference evidence="1 2" key="1">
    <citation type="submission" date="2019-12" db="EMBL/GenBank/DDBJ databases">
        <title>Whole genome shotgun sequence of Streptomyces hygroscopicus subsp. glebosus NBRC 13786.</title>
        <authorList>
            <person name="Ichikawa N."/>
            <person name="Kimura A."/>
            <person name="Kitahashi Y."/>
            <person name="Komaki H."/>
            <person name="Tamura T."/>
        </authorList>
    </citation>
    <scope>NUCLEOTIDE SEQUENCE [LARGE SCALE GENOMIC DNA]</scope>
    <source>
        <strain evidence="1 2">NBRC 13786</strain>
    </source>
</reference>
<comment type="caution">
    <text evidence="1">The sequence shown here is derived from an EMBL/GenBank/DDBJ whole genome shotgun (WGS) entry which is preliminary data.</text>
</comment>
<proteinExistence type="predicted"/>
<gene>
    <name evidence="1" type="ORF">Sgleb_59520</name>
</gene>
<sequence length="170" mass="17179">MCGEDRFAVGGEQESAPLVAGDEVVEEHLGSLEVAVPGVGSCGPRLVWVSVRSAVGCGLHVVPGLAVGLTVNGSIEAGFNKWLQAEDVSQDLCALLEAQAGAGVERGEGLDSVLGSQLGCRPLDLEVPEAGEPGAGCGSADTAVDVAPGLAVADEDEFCGDHEVPWNCGR</sequence>
<dbReference type="EMBL" id="BLIO01000001">
    <property type="protein sequence ID" value="GFE17905.1"/>
    <property type="molecule type" value="Genomic_DNA"/>
</dbReference>
<dbReference type="Proteomes" id="UP000430079">
    <property type="component" value="Unassembled WGS sequence"/>
</dbReference>
<organism evidence="1 2">
    <name type="scientific">Streptomyces glebosus</name>
    <dbReference type="NCBI Taxonomy" id="249580"/>
    <lineage>
        <taxon>Bacteria</taxon>
        <taxon>Bacillati</taxon>
        <taxon>Actinomycetota</taxon>
        <taxon>Actinomycetes</taxon>
        <taxon>Kitasatosporales</taxon>
        <taxon>Streptomycetaceae</taxon>
        <taxon>Streptomyces</taxon>
    </lineage>
</organism>
<protein>
    <submittedName>
        <fullName evidence="1">Uncharacterized protein</fullName>
    </submittedName>
</protein>